<sequence>MDSYKALLTIYSNDRVGLISTVTQHLFDKGINLGDTSFAVLGQGGEFTSLLEVPSDLAPSELASELRSLDGMEDAEIDVRRFSLRGTTPPPTTITHRIKCSGEDQPGLLARLSEVFIEFDANIVRLKSDQHETDAGTRYVSRFSVYIPEARAENCLAALYNTATALGQEFRVDAVET</sequence>
<gene>
    <name evidence="2" type="ORF">GCM10007924_30190</name>
</gene>
<evidence type="ECO:0000259" key="1">
    <source>
        <dbReference type="PROSITE" id="PS51671"/>
    </source>
</evidence>
<dbReference type="SUPFAM" id="SSF55021">
    <property type="entry name" value="ACT-like"/>
    <property type="match status" value="2"/>
</dbReference>
<evidence type="ECO:0000313" key="2">
    <source>
        <dbReference type="EMBL" id="GLQ07797.1"/>
    </source>
</evidence>
<keyword evidence="3" id="KW-1185">Reference proteome</keyword>
<dbReference type="EMBL" id="BSNF01000010">
    <property type="protein sequence ID" value="GLQ07797.1"/>
    <property type="molecule type" value="Genomic_DNA"/>
</dbReference>
<dbReference type="RefSeq" id="WP_169562064.1">
    <property type="nucleotide sequence ID" value="NZ_BSNF01000010.1"/>
</dbReference>
<dbReference type="InterPro" id="IPR050990">
    <property type="entry name" value="UPF0237/GcvR_regulator"/>
</dbReference>
<dbReference type="Gene3D" id="3.30.70.260">
    <property type="match status" value="2"/>
</dbReference>
<reference evidence="2" key="2">
    <citation type="submission" date="2023-01" db="EMBL/GenBank/DDBJ databases">
        <title>Draft genome sequence of Sneathiella chinensis strain NBRC 103408.</title>
        <authorList>
            <person name="Sun Q."/>
            <person name="Mori K."/>
        </authorList>
    </citation>
    <scope>NUCLEOTIDE SEQUENCE</scope>
    <source>
        <strain evidence="2">NBRC 103408</strain>
    </source>
</reference>
<feature type="domain" description="ACT" evidence="1">
    <location>
        <begin position="7"/>
        <end position="84"/>
    </location>
</feature>
<feature type="domain" description="ACT" evidence="1">
    <location>
        <begin position="97"/>
        <end position="177"/>
    </location>
</feature>
<dbReference type="PANTHER" id="PTHR34875">
    <property type="entry name" value="UPF0237 PROTEIN MJ1558"/>
    <property type="match status" value="1"/>
</dbReference>
<protein>
    <recommendedName>
        <fullName evidence="1">ACT domain-containing protein</fullName>
    </recommendedName>
</protein>
<dbReference type="PROSITE" id="PS51671">
    <property type="entry name" value="ACT"/>
    <property type="match status" value="2"/>
</dbReference>
<accession>A0ABQ5U905</accession>
<comment type="caution">
    <text evidence="2">The sequence shown here is derived from an EMBL/GenBank/DDBJ whole genome shotgun (WGS) entry which is preliminary data.</text>
</comment>
<organism evidence="2 3">
    <name type="scientific">Sneathiella chinensis</name>
    <dbReference type="NCBI Taxonomy" id="349750"/>
    <lineage>
        <taxon>Bacteria</taxon>
        <taxon>Pseudomonadati</taxon>
        <taxon>Pseudomonadota</taxon>
        <taxon>Alphaproteobacteria</taxon>
        <taxon>Sneathiellales</taxon>
        <taxon>Sneathiellaceae</taxon>
        <taxon>Sneathiella</taxon>
    </lineage>
</organism>
<dbReference type="InterPro" id="IPR045865">
    <property type="entry name" value="ACT-like_dom_sf"/>
</dbReference>
<dbReference type="PANTHER" id="PTHR34875:SF6">
    <property type="entry name" value="UPF0237 PROTEIN MJ1558"/>
    <property type="match status" value="1"/>
</dbReference>
<proteinExistence type="predicted"/>
<dbReference type="Proteomes" id="UP001161409">
    <property type="component" value="Unassembled WGS sequence"/>
</dbReference>
<evidence type="ECO:0000313" key="3">
    <source>
        <dbReference type="Proteomes" id="UP001161409"/>
    </source>
</evidence>
<reference evidence="2" key="1">
    <citation type="journal article" date="2014" name="Int. J. Syst. Evol. Microbiol.">
        <title>Complete genome of a new Firmicutes species belonging to the dominant human colonic microbiota ('Ruminococcus bicirculans') reveals two chromosomes and a selective capacity to utilize plant glucans.</title>
        <authorList>
            <consortium name="NISC Comparative Sequencing Program"/>
            <person name="Wegmann U."/>
            <person name="Louis P."/>
            <person name="Goesmann A."/>
            <person name="Henrissat B."/>
            <person name="Duncan S.H."/>
            <person name="Flint H.J."/>
        </authorList>
    </citation>
    <scope>NUCLEOTIDE SEQUENCE</scope>
    <source>
        <strain evidence="2">NBRC 103408</strain>
    </source>
</reference>
<dbReference type="InterPro" id="IPR002912">
    <property type="entry name" value="ACT_dom"/>
</dbReference>
<dbReference type="CDD" id="cd02116">
    <property type="entry name" value="ACT"/>
    <property type="match status" value="2"/>
</dbReference>
<name>A0ABQ5U905_9PROT</name>